<gene>
    <name evidence="1" type="ORF">IRJ41_002333</name>
</gene>
<accession>A0A9W7WQ30</accession>
<comment type="caution">
    <text evidence="1">The sequence shown here is derived from an EMBL/GenBank/DDBJ whole genome shotgun (WGS) entry which is preliminary data.</text>
</comment>
<reference evidence="1" key="1">
    <citation type="submission" date="2021-02" db="EMBL/GenBank/DDBJ databases">
        <title>Comparative genomics reveals that relaxation of natural selection precedes convergent phenotypic evolution of cavefish.</title>
        <authorList>
            <person name="Peng Z."/>
        </authorList>
    </citation>
    <scope>NUCLEOTIDE SEQUENCE</scope>
    <source>
        <tissue evidence="1">Muscle</tissue>
    </source>
</reference>
<proteinExistence type="predicted"/>
<protein>
    <submittedName>
        <fullName evidence="1">Uncharacterized protein</fullName>
    </submittedName>
</protein>
<dbReference type="AlphaFoldDB" id="A0A9W7WQ30"/>
<dbReference type="Proteomes" id="UP001059041">
    <property type="component" value="Linkage Group LG8"/>
</dbReference>
<evidence type="ECO:0000313" key="1">
    <source>
        <dbReference type="EMBL" id="KAI7806221.1"/>
    </source>
</evidence>
<evidence type="ECO:0000313" key="2">
    <source>
        <dbReference type="Proteomes" id="UP001059041"/>
    </source>
</evidence>
<organism evidence="1 2">
    <name type="scientific">Triplophysa rosa</name>
    <name type="common">Cave loach</name>
    <dbReference type="NCBI Taxonomy" id="992332"/>
    <lineage>
        <taxon>Eukaryota</taxon>
        <taxon>Metazoa</taxon>
        <taxon>Chordata</taxon>
        <taxon>Craniata</taxon>
        <taxon>Vertebrata</taxon>
        <taxon>Euteleostomi</taxon>
        <taxon>Actinopterygii</taxon>
        <taxon>Neopterygii</taxon>
        <taxon>Teleostei</taxon>
        <taxon>Ostariophysi</taxon>
        <taxon>Cypriniformes</taxon>
        <taxon>Nemacheilidae</taxon>
        <taxon>Triplophysa</taxon>
    </lineage>
</organism>
<keyword evidence="2" id="KW-1185">Reference proteome</keyword>
<dbReference type="EMBL" id="JAFHDT010000008">
    <property type="protein sequence ID" value="KAI7806221.1"/>
    <property type="molecule type" value="Genomic_DNA"/>
</dbReference>
<name>A0A9W7WQ30_TRIRA</name>
<sequence length="79" mass="8582">MGRVIADVGSRRRSALDGRCLGESNLASPFFSNTSATHTSLSRANPALHADAYQVNVFRLTHTRKKLGSPRIQKNSSTP</sequence>